<dbReference type="InterPro" id="IPR015797">
    <property type="entry name" value="NUDIX_hydrolase-like_dom_sf"/>
</dbReference>
<name>A0A9P4VMD2_9PEZI</name>
<dbReference type="AlphaFoldDB" id="A0A9P4VMD2"/>
<reference evidence="1" key="1">
    <citation type="journal article" date="2020" name="Stud. Mycol.">
        <title>101 Dothideomycetes genomes: a test case for predicting lifestyles and emergence of pathogens.</title>
        <authorList>
            <person name="Haridas S."/>
            <person name="Albert R."/>
            <person name="Binder M."/>
            <person name="Bloem J."/>
            <person name="Labutti K."/>
            <person name="Salamov A."/>
            <person name="Andreopoulos B."/>
            <person name="Baker S."/>
            <person name="Barry K."/>
            <person name="Bills G."/>
            <person name="Bluhm B."/>
            <person name="Cannon C."/>
            <person name="Castanera R."/>
            <person name="Culley D."/>
            <person name="Daum C."/>
            <person name="Ezra D."/>
            <person name="Gonzalez J."/>
            <person name="Henrissat B."/>
            <person name="Kuo A."/>
            <person name="Liang C."/>
            <person name="Lipzen A."/>
            <person name="Lutzoni F."/>
            <person name="Magnuson J."/>
            <person name="Mondo S."/>
            <person name="Nolan M."/>
            <person name="Ohm R."/>
            <person name="Pangilinan J."/>
            <person name="Park H.-J."/>
            <person name="Ramirez L."/>
            <person name="Alfaro M."/>
            <person name="Sun H."/>
            <person name="Tritt A."/>
            <person name="Yoshinaga Y."/>
            <person name="Zwiers L.-H."/>
            <person name="Turgeon B."/>
            <person name="Goodwin S."/>
            <person name="Spatafora J."/>
            <person name="Crous P."/>
            <person name="Grigoriev I."/>
        </authorList>
    </citation>
    <scope>NUCLEOTIDE SEQUENCE</scope>
    <source>
        <strain evidence="1">CBS 101060</strain>
    </source>
</reference>
<dbReference type="EMBL" id="MU006112">
    <property type="protein sequence ID" value="KAF2835050.1"/>
    <property type="molecule type" value="Genomic_DNA"/>
</dbReference>
<sequence length="286" mass="33275">MVPGYPERLGHVHDDFVREMRWPDGWMRNEDERLLFLPEWDFQGLSHLMHNTLRDNYLNGRSVHHWSQETFTLRDDEGRDVLRMNRAGTDIFGVVDESVQMIVFMRTEAGIEYLVPRRARDMVMFPGLLDTFATGYTFDREESSLQAIADEVEKYGIPGWFIREQAREYGTVKYSMAKTNDGRNGCQHHCLEVFEMQIVRADAGMLSDEEGKEFQRMTVTEVKAALLRGEFAPHAIMSYVAHFVLHGIVHRGREPQFDEVCARLQREHDLSVVRSTETEILEGTEK</sequence>
<evidence type="ECO:0000313" key="2">
    <source>
        <dbReference type="Proteomes" id="UP000799429"/>
    </source>
</evidence>
<comment type="caution">
    <text evidence="1">The sequence shown here is derived from an EMBL/GenBank/DDBJ whole genome shotgun (WGS) entry which is preliminary data.</text>
</comment>
<keyword evidence="2" id="KW-1185">Reference proteome</keyword>
<evidence type="ECO:0000313" key="1">
    <source>
        <dbReference type="EMBL" id="KAF2835050.1"/>
    </source>
</evidence>
<organism evidence="1 2">
    <name type="scientific">Patellaria atrata CBS 101060</name>
    <dbReference type="NCBI Taxonomy" id="1346257"/>
    <lineage>
        <taxon>Eukaryota</taxon>
        <taxon>Fungi</taxon>
        <taxon>Dikarya</taxon>
        <taxon>Ascomycota</taxon>
        <taxon>Pezizomycotina</taxon>
        <taxon>Dothideomycetes</taxon>
        <taxon>Dothideomycetes incertae sedis</taxon>
        <taxon>Patellariales</taxon>
        <taxon>Patellariaceae</taxon>
        <taxon>Patellaria</taxon>
    </lineage>
</organism>
<gene>
    <name evidence="1" type="ORF">M501DRAFT_479040</name>
</gene>
<protein>
    <recommendedName>
        <fullName evidence="3">Nudix hydrolase domain-containing protein</fullName>
    </recommendedName>
</protein>
<dbReference type="Proteomes" id="UP000799429">
    <property type="component" value="Unassembled WGS sequence"/>
</dbReference>
<dbReference type="Gene3D" id="3.90.79.10">
    <property type="entry name" value="Nucleoside Triphosphate Pyrophosphohydrolase"/>
    <property type="match status" value="1"/>
</dbReference>
<evidence type="ECO:0008006" key="3">
    <source>
        <dbReference type="Google" id="ProtNLM"/>
    </source>
</evidence>
<accession>A0A9P4VMD2</accession>
<dbReference type="OrthoDB" id="10261522at2759"/>
<proteinExistence type="predicted"/>
<dbReference type="SUPFAM" id="SSF55811">
    <property type="entry name" value="Nudix"/>
    <property type="match status" value="1"/>
</dbReference>